<gene>
    <name evidence="2" type="ORF">FC75_GL001861</name>
</gene>
<dbReference type="PATRIC" id="fig|1423730.4.peg.1937"/>
<accession>A0A0R2F0V4</accession>
<keyword evidence="3" id="KW-1185">Reference proteome</keyword>
<dbReference type="AlphaFoldDB" id="A0A0R2F0V4"/>
<evidence type="ECO:0000313" key="3">
    <source>
        <dbReference type="Proteomes" id="UP000050865"/>
    </source>
</evidence>
<proteinExistence type="predicted"/>
<dbReference type="InterPro" id="IPR015947">
    <property type="entry name" value="PUA-like_sf"/>
</dbReference>
<reference evidence="2 3" key="1">
    <citation type="journal article" date="2015" name="Genome Announc.">
        <title>Expanding the biotechnology potential of lactobacilli through comparative genomics of 213 strains and associated genera.</title>
        <authorList>
            <person name="Sun Z."/>
            <person name="Harris H.M."/>
            <person name="McCann A."/>
            <person name="Guo C."/>
            <person name="Argimon S."/>
            <person name="Zhang W."/>
            <person name="Yang X."/>
            <person name="Jeffery I.B."/>
            <person name="Cooney J.C."/>
            <person name="Kagawa T.F."/>
            <person name="Liu W."/>
            <person name="Song Y."/>
            <person name="Salvetti E."/>
            <person name="Wrobel A."/>
            <person name="Rasinkangas P."/>
            <person name="Parkhill J."/>
            <person name="Rea M.C."/>
            <person name="O'Sullivan O."/>
            <person name="Ritari J."/>
            <person name="Douillard F.P."/>
            <person name="Paul Ross R."/>
            <person name="Yang R."/>
            <person name="Briner A.E."/>
            <person name="Felis G.E."/>
            <person name="de Vos W.M."/>
            <person name="Barrangou R."/>
            <person name="Klaenhammer T.R."/>
            <person name="Caufield P.W."/>
            <person name="Cui Y."/>
            <person name="Zhang H."/>
            <person name="O'Toole P.W."/>
        </authorList>
    </citation>
    <scope>NUCLEOTIDE SEQUENCE [LARGE SCALE GENOMIC DNA]</scope>
    <source>
        <strain evidence="2 3">DSM 22697</strain>
    </source>
</reference>
<dbReference type="SMART" id="SM01022">
    <property type="entry name" value="ASCH"/>
    <property type="match status" value="1"/>
</dbReference>
<organism evidence="2 3">
    <name type="scientific">Lacticaseibacillus camelliae DSM 22697 = JCM 13995</name>
    <dbReference type="NCBI Taxonomy" id="1423730"/>
    <lineage>
        <taxon>Bacteria</taxon>
        <taxon>Bacillati</taxon>
        <taxon>Bacillota</taxon>
        <taxon>Bacilli</taxon>
        <taxon>Lactobacillales</taxon>
        <taxon>Lactobacillaceae</taxon>
        <taxon>Lacticaseibacillus</taxon>
    </lineage>
</organism>
<dbReference type="Gene3D" id="3.10.400.10">
    <property type="entry name" value="Sulfate adenylyltransferase"/>
    <property type="match status" value="1"/>
</dbReference>
<sequence>MMDKIAHFFQQALEAGAIPADTQLNSAYAMGSTPQEQDELAALVLAGKKTATSSGFELYAKAGDPLPQQGSFDIVLNGHGEPVALTYTDRVEIRSFSAVDDAHAYREGEGDRTLRYWRRVHETFFAKDYHASGLVFDPATAMVVLESFHVIFPPLRGKA</sequence>
<feature type="domain" description="ASCH" evidence="1">
    <location>
        <begin position="28"/>
        <end position="152"/>
    </location>
</feature>
<dbReference type="InterPro" id="IPR009326">
    <property type="entry name" value="DUF984"/>
</dbReference>
<dbReference type="PANTHER" id="PTHR39203:SF1">
    <property type="entry name" value="CYTOPLASMIC PROTEIN"/>
    <property type="match status" value="1"/>
</dbReference>
<dbReference type="SUPFAM" id="SSF88697">
    <property type="entry name" value="PUA domain-like"/>
    <property type="match status" value="1"/>
</dbReference>
<dbReference type="PANTHER" id="PTHR39203">
    <property type="entry name" value="CYTOPLASMIC PROTEIN-RELATED"/>
    <property type="match status" value="1"/>
</dbReference>
<dbReference type="CDD" id="cd06553">
    <property type="entry name" value="ASCH_Ef3133_like"/>
    <property type="match status" value="1"/>
</dbReference>
<dbReference type="STRING" id="1423730.FC75_GL001861"/>
<dbReference type="EMBL" id="AYZJ01000034">
    <property type="protein sequence ID" value="KRN22225.1"/>
    <property type="molecule type" value="Genomic_DNA"/>
</dbReference>
<comment type="caution">
    <text evidence="2">The sequence shown here is derived from an EMBL/GenBank/DDBJ whole genome shotgun (WGS) entry which is preliminary data.</text>
</comment>
<protein>
    <recommendedName>
        <fullName evidence="1">ASCH domain-containing protein</fullName>
    </recommendedName>
</protein>
<name>A0A0R2F0V4_9LACO</name>
<evidence type="ECO:0000313" key="2">
    <source>
        <dbReference type="EMBL" id="KRN22225.1"/>
    </source>
</evidence>
<dbReference type="Pfam" id="PF04266">
    <property type="entry name" value="ASCH"/>
    <property type="match status" value="1"/>
</dbReference>
<dbReference type="InterPro" id="IPR007374">
    <property type="entry name" value="ASCH_domain"/>
</dbReference>
<dbReference type="Proteomes" id="UP000050865">
    <property type="component" value="Unassembled WGS sequence"/>
</dbReference>
<dbReference type="PIRSF" id="PIRSF021320">
    <property type="entry name" value="DUF984"/>
    <property type="match status" value="1"/>
</dbReference>
<evidence type="ECO:0000259" key="1">
    <source>
        <dbReference type="SMART" id="SM01022"/>
    </source>
</evidence>